<reference evidence="7 8" key="1">
    <citation type="submission" date="2019-10" db="EMBL/GenBank/DDBJ databases">
        <title>Whole genome shotgun sequence of Acrocarpospora corrugata NBRC 13972.</title>
        <authorList>
            <person name="Ichikawa N."/>
            <person name="Kimura A."/>
            <person name="Kitahashi Y."/>
            <person name="Komaki H."/>
            <person name="Oguchi A."/>
        </authorList>
    </citation>
    <scope>NUCLEOTIDE SEQUENCE [LARGE SCALE GENOMIC DNA]</scope>
    <source>
        <strain evidence="7 8">NBRC 13972</strain>
    </source>
</reference>
<dbReference type="Gene3D" id="3.30.43.10">
    <property type="entry name" value="Uridine Diphospho-n-acetylenolpyruvylglucosamine Reductase, domain 2"/>
    <property type="match status" value="1"/>
</dbReference>
<evidence type="ECO:0000259" key="6">
    <source>
        <dbReference type="PROSITE" id="PS51387"/>
    </source>
</evidence>
<dbReference type="GO" id="GO:0071949">
    <property type="term" value="F:FAD binding"/>
    <property type="evidence" value="ECO:0007669"/>
    <property type="project" value="InterPro"/>
</dbReference>
<dbReference type="AlphaFoldDB" id="A0A5M3W9I7"/>
<keyword evidence="8" id="KW-1185">Reference proteome</keyword>
<organism evidence="7 8">
    <name type="scientific">Acrocarpospora corrugata</name>
    <dbReference type="NCBI Taxonomy" id="35763"/>
    <lineage>
        <taxon>Bacteria</taxon>
        <taxon>Bacillati</taxon>
        <taxon>Actinomycetota</taxon>
        <taxon>Actinomycetes</taxon>
        <taxon>Streptosporangiales</taxon>
        <taxon>Streptosporangiaceae</taxon>
        <taxon>Acrocarpospora</taxon>
    </lineage>
</organism>
<evidence type="ECO:0000256" key="2">
    <source>
        <dbReference type="ARBA" id="ARBA00005466"/>
    </source>
</evidence>
<dbReference type="InterPro" id="IPR006094">
    <property type="entry name" value="Oxid_FAD_bind_N"/>
</dbReference>
<dbReference type="OrthoDB" id="5169292at2"/>
<protein>
    <submittedName>
        <fullName evidence="7">Oxidoreductase</fullName>
    </submittedName>
</protein>
<dbReference type="InterPro" id="IPR050416">
    <property type="entry name" value="FAD-linked_Oxidoreductase"/>
</dbReference>
<evidence type="ECO:0000256" key="5">
    <source>
        <dbReference type="ARBA" id="ARBA00023002"/>
    </source>
</evidence>
<dbReference type="InterPro" id="IPR036318">
    <property type="entry name" value="FAD-bd_PCMH-like_sf"/>
</dbReference>
<proteinExistence type="inferred from homology"/>
<feature type="domain" description="FAD-binding PCMH-type" evidence="6">
    <location>
        <begin position="35"/>
        <end position="203"/>
    </location>
</feature>
<evidence type="ECO:0000256" key="4">
    <source>
        <dbReference type="ARBA" id="ARBA00022827"/>
    </source>
</evidence>
<keyword evidence="3" id="KW-0285">Flavoprotein</keyword>
<gene>
    <name evidence="7" type="ORF">Acor_77950</name>
</gene>
<evidence type="ECO:0000313" key="7">
    <source>
        <dbReference type="EMBL" id="GES05727.1"/>
    </source>
</evidence>
<evidence type="ECO:0000313" key="8">
    <source>
        <dbReference type="Proteomes" id="UP000334990"/>
    </source>
</evidence>
<dbReference type="SUPFAM" id="SSF56176">
    <property type="entry name" value="FAD-binding/transporter-associated domain-like"/>
    <property type="match status" value="1"/>
</dbReference>
<dbReference type="PANTHER" id="PTHR42973">
    <property type="entry name" value="BINDING OXIDOREDUCTASE, PUTATIVE (AFU_ORTHOLOGUE AFUA_1G17690)-RELATED"/>
    <property type="match status" value="1"/>
</dbReference>
<dbReference type="InterPro" id="IPR016169">
    <property type="entry name" value="FAD-bd_PCMH_sub2"/>
</dbReference>
<dbReference type="EMBL" id="BLAD01000110">
    <property type="protein sequence ID" value="GES05727.1"/>
    <property type="molecule type" value="Genomic_DNA"/>
</dbReference>
<dbReference type="Gene3D" id="3.40.462.20">
    <property type="match status" value="1"/>
</dbReference>
<dbReference type="Pfam" id="PF01565">
    <property type="entry name" value="FAD_binding_4"/>
    <property type="match status" value="1"/>
</dbReference>
<dbReference type="PROSITE" id="PS51387">
    <property type="entry name" value="FAD_PCMH"/>
    <property type="match status" value="1"/>
</dbReference>
<dbReference type="PANTHER" id="PTHR42973:SF39">
    <property type="entry name" value="FAD-BINDING PCMH-TYPE DOMAIN-CONTAINING PROTEIN"/>
    <property type="match status" value="1"/>
</dbReference>
<evidence type="ECO:0000256" key="1">
    <source>
        <dbReference type="ARBA" id="ARBA00001974"/>
    </source>
</evidence>
<comment type="caution">
    <text evidence="7">The sequence shown here is derived from an EMBL/GenBank/DDBJ whole genome shotgun (WGS) entry which is preliminary data.</text>
</comment>
<dbReference type="InterPro" id="IPR016166">
    <property type="entry name" value="FAD-bd_PCMH"/>
</dbReference>
<sequence>MLGMDDFSKSIRGRVLRPGDDDFAAALQPWNRAVDQSGVRAVVTPEDADDAAAVVRHARLAGLSVAAQAGGHGASAGLNGEILLRTSRLREVRVRPDERIARVEAGALWGEVLQAAAKHGLTGLAGSSPVVSATGFLLGGGLSWYSRKHGFGAGSVRALDVVDADGVRARVTADSDPELFWALRGGGGDFALVTAVEIDLFPAPALYGGRQLWPATQAPAVLDAFRQVTASAPEELTVWFTQIQFPPFPELPAPLRGLAAVAVDLTFLGGEADGRALSAVFDAIPGRILDTRGMLKPDEIGTICNEPTEPGAALMRGHLLTSLDDEVAAAVLGAAGPPLVSVQVRHLGGALSRPSAAPGAFGHLAEPYLMGMLGVVPVPEVADAVRARHAELERLFAPHTTGRKPFTYLSYGEKAGAAFPADALARLRDIKRGRDPHGVFRSNHSVLD</sequence>
<dbReference type="GO" id="GO:0016491">
    <property type="term" value="F:oxidoreductase activity"/>
    <property type="evidence" value="ECO:0007669"/>
    <property type="project" value="UniProtKB-KW"/>
</dbReference>
<evidence type="ECO:0000256" key="3">
    <source>
        <dbReference type="ARBA" id="ARBA00022630"/>
    </source>
</evidence>
<dbReference type="InterPro" id="IPR016167">
    <property type="entry name" value="FAD-bd_PCMH_sub1"/>
</dbReference>
<comment type="similarity">
    <text evidence="2">Belongs to the oxygen-dependent FAD-linked oxidoreductase family.</text>
</comment>
<accession>A0A5M3W9I7</accession>
<name>A0A5M3W9I7_9ACTN</name>
<keyword evidence="4" id="KW-0274">FAD</keyword>
<dbReference type="Gene3D" id="3.30.465.10">
    <property type="match status" value="1"/>
</dbReference>
<keyword evidence="5" id="KW-0560">Oxidoreductase</keyword>
<comment type="cofactor">
    <cofactor evidence="1">
        <name>FAD</name>
        <dbReference type="ChEBI" id="CHEBI:57692"/>
    </cofactor>
</comment>
<dbReference type="Proteomes" id="UP000334990">
    <property type="component" value="Unassembled WGS sequence"/>
</dbReference>